<dbReference type="AlphaFoldDB" id="A0A131ZBX1"/>
<dbReference type="InterPro" id="IPR036116">
    <property type="entry name" value="FN3_sf"/>
</dbReference>
<evidence type="ECO:0000313" key="2">
    <source>
        <dbReference type="EMBL" id="JAP88305.1"/>
    </source>
</evidence>
<name>A0A131ZBX1_RHIAP</name>
<feature type="region of interest" description="Disordered" evidence="1">
    <location>
        <begin position="1"/>
        <end position="21"/>
    </location>
</feature>
<dbReference type="SUPFAM" id="SSF49265">
    <property type="entry name" value="Fibronectin type III"/>
    <property type="match status" value="1"/>
</dbReference>
<reference evidence="2" key="1">
    <citation type="journal article" date="2016" name="Ticks Tick Borne Dis.">
        <title>De novo assembly and annotation of the salivary gland transcriptome of Rhipicephalus appendiculatus male and female ticks during blood feeding.</title>
        <authorList>
            <person name="de Castro M.H."/>
            <person name="de Klerk D."/>
            <person name="Pienaar R."/>
            <person name="Latif A.A."/>
            <person name="Rees D.J."/>
            <person name="Mans B.J."/>
        </authorList>
    </citation>
    <scope>NUCLEOTIDE SEQUENCE</scope>
    <source>
        <tissue evidence="2">Salivary glands</tissue>
    </source>
</reference>
<protein>
    <submittedName>
        <fullName evidence="2">Cell adhesion molecule ixodes scapularis cell adhesion molecule</fullName>
    </submittedName>
</protein>
<dbReference type="EMBL" id="GEDV01000252">
    <property type="protein sequence ID" value="JAP88305.1"/>
    <property type="molecule type" value="Transcribed_RNA"/>
</dbReference>
<accession>A0A131ZBX1</accession>
<sequence length="215" mass="23558">AFRRKRVGIDQPLPANASARSPGTLVSAMASSRSIGFPLAAVLLAVLVLGNECAGVSAKRQTRKEKSQVDEPSGDIGQFRPPPPTDLKVEVSCDNMYHATWNYDFQSDYDGFNGTLCNKDGCTTTHIDYKDREFSWPLPSPNSSYNFTLYAYDKKGRRSASAEAEFRSFPTLPYVVGLTVKPPSPTELKVVWSGDWVYDIELSACSTTAPCVNAT</sequence>
<feature type="non-terminal residue" evidence="2">
    <location>
        <position position="1"/>
    </location>
</feature>
<evidence type="ECO:0000256" key="1">
    <source>
        <dbReference type="SAM" id="MobiDB-lite"/>
    </source>
</evidence>
<proteinExistence type="predicted"/>
<feature type="non-terminal residue" evidence="2">
    <location>
        <position position="215"/>
    </location>
</feature>
<feature type="region of interest" description="Disordered" evidence="1">
    <location>
        <begin position="59"/>
        <end position="84"/>
    </location>
</feature>
<organism evidence="2">
    <name type="scientific">Rhipicephalus appendiculatus</name>
    <name type="common">Brown ear tick</name>
    <dbReference type="NCBI Taxonomy" id="34631"/>
    <lineage>
        <taxon>Eukaryota</taxon>
        <taxon>Metazoa</taxon>
        <taxon>Ecdysozoa</taxon>
        <taxon>Arthropoda</taxon>
        <taxon>Chelicerata</taxon>
        <taxon>Arachnida</taxon>
        <taxon>Acari</taxon>
        <taxon>Parasitiformes</taxon>
        <taxon>Ixodida</taxon>
        <taxon>Ixodoidea</taxon>
        <taxon>Ixodidae</taxon>
        <taxon>Rhipicephalinae</taxon>
        <taxon>Rhipicephalus</taxon>
        <taxon>Rhipicephalus</taxon>
    </lineage>
</organism>